<gene>
    <name evidence="2" type="ORF">BDZ94DRAFT_1261234</name>
</gene>
<evidence type="ECO:0000313" key="2">
    <source>
        <dbReference type="EMBL" id="KAF9462386.1"/>
    </source>
</evidence>
<feature type="region of interest" description="Disordered" evidence="1">
    <location>
        <begin position="66"/>
        <end position="85"/>
    </location>
</feature>
<reference evidence="2" key="1">
    <citation type="submission" date="2020-11" db="EMBL/GenBank/DDBJ databases">
        <authorList>
            <consortium name="DOE Joint Genome Institute"/>
            <person name="Ahrendt S."/>
            <person name="Riley R."/>
            <person name="Andreopoulos W."/>
            <person name="Labutti K."/>
            <person name="Pangilinan J."/>
            <person name="Ruiz-Duenas F.J."/>
            <person name="Barrasa J.M."/>
            <person name="Sanchez-Garcia M."/>
            <person name="Camarero S."/>
            <person name="Miyauchi S."/>
            <person name="Serrano A."/>
            <person name="Linde D."/>
            <person name="Babiker R."/>
            <person name="Drula E."/>
            <person name="Ayuso-Fernandez I."/>
            <person name="Pacheco R."/>
            <person name="Padilla G."/>
            <person name="Ferreira P."/>
            <person name="Barriuso J."/>
            <person name="Kellner H."/>
            <person name="Castanera R."/>
            <person name="Alfaro M."/>
            <person name="Ramirez L."/>
            <person name="Pisabarro A.G."/>
            <person name="Kuo A."/>
            <person name="Tritt A."/>
            <person name="Lipzen A."/>
            <person name="He G."/>
            <person name="Yan M."/>
            <person name="Ng V."/>
            <person name="Cullen D."/>
            <person name="Martin F."/>
            <person name="Rosso M.-N."/>
            <person name="Henrissat B."/>
            <person name="Hibbett D."/>
            <person name="Martinez A.T."/>
            <person name="Grigoriev I.V."/>
        </authorList>
    </citation>
    <scope>NUCLEOTIDE SEQUENCE</scope>
    <source>
        <strain evidence="2">CBS 247.69</strain>
    </source>
</reference>
<evidence type="ECO:0000313" key="3">
    <source>
        <dbReference type="Proteomes" id="UP000807353"/>
    </source>
</evidence>
<keyword evidence="3" id="KW-1185">Reference proteome</keyword>
<organism evidence="2 3">
    <name type="scientific">Collybia nuda</name>
    <dbReference type="NCBI Taxonomy" id="64659"/>
    <lineage>
        <taxon>Eukaryota</taxon>
        <taxon>Fungi</taxon>
        <taxon>Dikarya</taxon>
        <taxon>Basidiomycota</taxon>
        <taxon>Agaricomycotina</taxon>
        <taxon>Agaricomycetes</taxon>
        <taxon>Agaricomycetidae</taxon>
        <taxon>Agaricales</taxon>
        <taxon>Tricholomatineae</taxon>
        <taxon>Clitocybaceae</taxon>
        <taxon>Collybia</taxon>
    </lineage>
</organism>
<dbReference type="AlphaFoldDB" id="A0A9P5Y660"/>
<proteinExistence type="predicted"/>
<name>A0A9P5Y660_9AGAR</name>
<sequence length="401" mass="45108">MTSRYGLSSITTTPLALHDIGTTIQPYEPNAEIHIDSSQVPPQRNQTTYIQYSRSNPLGLRNTGLSEAGASSGHWGSPYTRTSTPQPIRRALHGYTIEGGWQQDEFGGYRRVEGGKLEEINHDVYEATTPVPHGLHDQVLGYLGPMRMTEPLPSATTPPPRPMPRTVEMLRSTSTGGSVRGITGPTRALSSLSFTSPPISGPPEVDILTSNLRFVDIALTCVDNLSLVFTAANNLFDVHSNVDACDRIKTSLLHVKASLARRSRFSEDQWRTGSQSSHLKYNERLSSLERTIHKFCKFENYVRTHRTTSKLVKKSVDKLQEYESKFLNLNIKFNAHFDRIRIRCLHSKIIEAHAEAQRIRTAEHAKSESFKTRWAEGKALRSALRRDYHAYRNGRHSSQIS</sequence>
<dbReference type="OrthoDB" id="2963154at2759"/>
<dbReference type="EMBL" id="MU150272">
    <property type="protein sequence ID" value="KAF9462386.1"/>
    <property type="molecule type" value="Genomic_DNA"/>
</dbReference>
<dbReference type="Proteomes" id="UP000807353">
    <property type="component" value="Unassembled WGS sequence"/>
</dbReference>
<evidence type="ECO:0000256" key="1">
    <source>
        <dbReference type="SAM" id="MobiDB-lite"/>
    </source>
</evidence>
<accession>A0A9P5Y660</accession>
<protein>
    <submittedName>
        <fullName evidence="2">Uncharacterized protein</fullName>
    </submittedName>
</protein>
<comment type="caution">
    <text evidence="2">The sequence shown here is derived from an EMBL/GenBank/DDBJ whole genome shotgun (WGS) entry which is preliminary data.</text>
</comment>